<feature type="domain" description="NADH:ubiquinone oxidoreductase intermediate-associated protein 30" evidence="2">
    <location>
        <begin position="5"/>
        <end position="138"/>
    </location>
</feature>
<dbReference type="EMBL" id="OMOR01000001">
    <property type="protein sequence ID" value="SPH20464.1"/>
    <property type="molecule type" value="Genomic_DNA"/>
</dbReference>
<protein>
    <recommendedName>
        <fullName evidence="2">NADH:ubiquinone oxidoreductase intermediate-associated protein 30 domain-containing protein</fullName>
    </recommendedName>
</protein>
<dbReference type="Pfam" id="PF08547">
    <property type="entry name" value="CIA30"/>
    <property type="match status" value="1"/>
</dbReference>
<keyword evidence="4" id="KW-1185">Reference proteome</keyword>
<dbReference type="InterPro" id="IPR013857">
    <property type="entry name" value="NADH-UbQ_OxRdtase-assoc_prot30"/>
</dbReference>
<evidence type="ECO:0000313" key="4">
    <source>
        <dbReference type="Proteomes" id="UP000244880"/>
    </source>
</evidence>
<gene>
    <name evidence="3" type="ORF">ASD8599_01200</name>
</gene>
<dbReference type="InterPro" id="IPR039131">
    <property type="entry name" value="NDUFAF1"/>
</dbReference>
<evidence type="ECO:0000256" key="1">
    <source>
        <dbReference type="ARBA" id="ARBA00007884"/>
    </source>
</evidence>
<proteinExistence type="inferred from homology"/>
<dbReference type="Gene3D" id="2.60.120.430">
    <property type="entry name" value="Galactose-binding lectin"/>
    <property type="match status" value="1"/>
</dbReference>
<dbReference type="Proteomes" id="UP000244880">
    <property type="component" value="Unassembled WGS sequence"/>
</dbReference>
<dbReference type="SUPFAM" id="SSF49785">
    <property type="entry name" value="Galactose-binding domain-like"/>
    <property type="match status" value="1"/>
</dbReference>
<accession>A0A2R8BBK7</accession>
<reference evidence="3 4" key="1">
    <citation type="submission" date="2018-03" db="EMBL/GenBank/DDBJ databases">
        <authorList>
            <person name="Keele B.F."/>
        </authorList>
    </citation>
    <scope>NUCLEOTIDE SEQUENCE [LARGE SCALE GENOMIC DNA]</scope>
    <source>
        <strain evidence="3 4">CECT 8599</strain>
    </source>
</reference>
<dbReference type="AlphaFoldDB" id="A0A2R8BBK7"/>
<organism evidence="3 4">
    <name type="scientific">Ascidiaceihabitans donghaensis</name>
    <dbReference type="NCBI Taxonomy" id="1510460"/>
    <lineage>
        <taxon>Bacteria</taxon>
        <taxon>Pseudomonadati</taxon>
        <taxon>Pseudomonadota</taxon>
        <taxon>Alphaproteobacteria</taxon>
        <taxon>Rhodobacterales</taxon>
        <taxon>Paracoccaceae</taxon>
        <taxon>Ascidiaceihabitans</taxon>
    </lineage>
</organism>
<evidence type="ECO:0000259" key="2">
    <source>
        <dbReference type="Pfam" id="PF08547"/>
    </source>
</evidence>
<dbReference type="PANTHER" id="PTHR13194">
    <property type="entry name" value="COMPLEX I INTERMEDIATE-ASSOCIATED PROTEIN 30"/>
    <property type="match status" value="1"/>
</dbReference>
<dbReference type="InterPro" id="IPR008979">
    <property type="entry name" value="Galactose-bd-like_sf"/>
</dbReference>
<name>A0A2R8BBK7_9RHOB</name>
<sequence length="155" mass="17407">MNIDADWEYVADRVMGGVSAGALQVDDVGGRRAHRLAGDVSTQNNGGFIQMAFDLGDAEVFDASSWTGIEIDVFGNDEVYDIRLRTDQLTRPWQSFRATFNAPRQWTTVQVPFTSFEANKTDATFDPARLRRIGVLAYGRDFKADVAVSQIRFYR</sequence>
<evidence type="ECO:0000313" key="3">
    <source>
        <dbReference type="EMBL" id="SPH20464.1"/>
    </source>
</evidence>
<dbReference type="OrthoDB" id="442188at2"/>
<dbReference type="PANTHER" id="PTHR13194:SF19">
    <property type="entry name" value="NAD(P)-BINDING ROSSMANN-FOLD SUPERFAMILY PROTEIN"/>
    <property type="match status" value="1"/>
</dbReference>
<comment type="similarity">
    <text evidence="1">Belongs to the CIA30 family.</text>
</comment>